<feature type="domain" description="Protein kinase" evidence="5">
    <location>
        <begin position="17"/>
        <end position="286"/>
    </location>
</feature>
<dbReference type="PANTHER" id="PTHR24348">
    <property type="entry name" value="SERINE/THREONINE-PROTEIN KINASE UNC-51-RELATED"/>
    <property type="match status" value="1"/>
</dbReference>
<dbReference type="InterPro" id="IPR008271">
    <property type="entry name" value="Ser/Thr_kinase_AS"/>
</dbReference>
<dbReference type="EMBL" id="PJQM01002527">
    <property type="protein sequence ID" value="RCH94687.1"/>
    <property type="molecule type" value="Genomic_DNA"/>
</dbReference>
<dbReference type="InterPro" id="IPR000719">
    <property type="entry name" value="Prot_kinase_dom"/>
</dbReference>
<evidence type="ECO:0000313" key="7">
    <source>
        <dbReference type="Proteomes" id="UP000253551"/>
    </source>
</evidence>
<dbReference type="Pfam" id="PF00069">
    <property type="entry name" value="Pkinase"/>
    <property type="match status" value="1"/>
</dbReference>
<accession>A0A367JXR1</accession>
<reference evidence="6 7" key="1">
    <citation type="journal article" date="2018" name="G3 (Bethesda)">
        <title>Phylogenetic and Phylogenomic Definition of Rhizopus Species.</title>
        <authorList>
            <person name="Gryganskyi A.P."/>
            <person name="Golan J."/>
            <person name="Dolatabadi S."/>
            <person name="Mondo S."/>
            <person name="Robb S."/>
            <person name="Idnurm A."/>
            <person name="Muszewska A."/>
            <person name="Steczkiewicz K."/>
            <person name="Masonjones S."/>
            <person name="Liao H.L."/>
            <person name="Gajdeczka M.T."/>
            <person name="Anike F."/>
            <person name="Vuek A."/>
            <person name="Anishchenko I.M."/>
            <person name="Voigt K."/>
            <person name="de Hoog G.S."/>
            <person name="Smith M.E."/>
            <person name="Heitman J."/>
            <person name="Vilgalys R."/>
            <person name="Stajich J.E."/>
        </authorList>
    </citation>
    <scope>NUCLEOTIDE SEQUENCE [LARGE SCALE GENOMIC DNA]</scope>
    <source>
        <strain evidence="6 7">LSU 92-RS-03</strain>
    </source>
</reference>
<protein>
    <recommendedName>
        <fullName evidence="5">Protein kinase domain-containing protein</fullName>
    </recommendedName>
</protein>
<dbReference type="InterPro" id="IPR017441">
    <property type="entry name" value="Protein_kinase_ATP_BS"/>
</dbReference>
<dbReference type="PROSITE" id="PS00108">
    <property type="entry name" value="PROTEIN_KINASE_ST"/>
    <property type="match status" value="1"/>
</dbReference>
<keyword evidence="2 3" id="KW-0067">ATP-binding</keyword>
<evidence type="ECO:0000256" key="2">
    <source>
        <dbReference type="ARBA" id="ARBA00022840"/>
    </source>
</evidence>
<comment type="similarity">
    <text evidence="4">Belongs to the protein kinase superfamily.</text>
</comment>
<proteinExistence type="inferred from homology"/>
<name>A0A367JXR1_RHIST</name>
<keyword evidence="4" id="KW-0418">Kinase</keyword>
<keyword evidence="7" id="KW-1185">Reference proteome</keyword>
<dbReference type="Gene3D" id="1.10.510.10">
    <property type="entry name" value="Transferase(Phosphotransferase) domain 1"/>
    <property type="match status" value="1"/>
</dbReference>
<gene>
    <name evidence="6" type="ORF">CU098_001272</name>
</gene>
<dbReference type="GO" id="GO:0005737">
    <property type="term" value="C:cytoplasm"/>
    <property type="evidence" value="ECO:0007669"/>
    <property type="project" value="TreeGrafter"/>
</dbReference>
<dbReference type="SMART" id="SM00220">
    <property type="entry name" value="S_TKc"/>
    <property type="match status" value="1"/>
</dbReference>
<keyword evidence="4" id="KW-0723">Serine/threonine-protein kinase</keyword>
<dbReference type="GO" id="GO:0004674">
    <property type="term" value="F:protein serine/threonine kinase activity"/>
    <property type="evidence" value="ECO:0007669"/>
    <property type="project" value="UniProtKB-KW"/>
</dbReference>
<comment type="caution">
    <text evidence="6">The sequence shown here is derived from an EMBL/GenBank/DDBJ whole genome shotgun (WGS) entry which is preliminary data.</text>
</comment>
<evidence type="ECO:0000256" key="4">
    <source>
        <dbReference type="RuleBase" id="RU000304"/>
    </source>
</evidence>
<dbReference type="InterPro" id="IPR045269">
    <property type="entry name" value="Atg1-like"/>
</dbReference>
<evidence type="ECO:0000313" key="6">
    <source>
        <dbReference type="EMBL" id="RCH94687.1"/>
    </source>
</evidence>
<evidence type="ECO:0000259" key="5">
    <source>
        <dbReference type="PROSITE" id="PS50011"/>
    </source>
</evidence>
<dbReference type="PROSITE" id="PS00107">
    <property type="entry name" value="PROTEIN_KINASE_ATP"/>
    <property type="match status" value="1"/>
</dbReference>
<keyword evidence="4" id="KW-0808">Transferase</keyword>
<dbReference type="Proteomes" id="UP000253551">
    <property type="component" value="Unassembled WGS sequence"/>
</dbReference>
<dbReference type="OrthoDB" id="541276at2759"/>
<dbReference type="AlphaFoldDB" id="A0A367JXR1"/>
<feature type="binding site" evidence="3">
    <location>
        <position position="46"/>
    </location>
    <ligand>
        <name>ATP</name>
        <dbReference type="ChEBI" id="CHEBI:30616"/>
    </ligand>
</feature>
<dbReference type="GO" id="GO:0010506">
    <property type="term" value="P:regulation of autophagy"/>
    <property type="evidence" value="ECO:0007669"/>
    <property type="project" value="InterPro"/>
</dbReference>
<evidence type="ECO:0000256" key="3">
    <source>
        <dbReference type="PROSITE-ProRule" id="PRU10141"/>
    </source>
</evidence>
<keyword evidence="1 3" id="KW-0547">Nucleotide-binding</keyword>
<dbReference type="STRING" id="4846.A0A367JXR1"/>
<sequence length="380" mass="43341">MMDPKKLLHTFIDNQSIELVSIIGSGSYGVVYLGRYVYTSRYYAVKCVRDNNITQNEIKVHSILSGHTNILSLEKAVKENQHVFIIMEYAAYGDLFSSITQPNSFEHIIDKTKVIRHLFLQILDAVQHCHRNLIAHRDLKPENILLVSNNRIKLADFGLSTCQLVSKQFNCGSLFYFSPECQGKRIVDSNREEPVDDYDTFANDVWSLGVILINLVFGRNPWKQATLKDSAFASYVKHPCHFFRTLFPTISRGLDRILIRTFCLDPSKRITLSELQNMILTCHSFTTLTSKDETPTKLITPPPSLHSLSEQKIQLEFTDSFESTMIAYIGDYADDIDDLPQQESLSQNDSLITGLDLLVPPNKSAICKQEQDCFNPKYLL</sequence>
<organism evidence="6 7">
    <name type="scientific">Rhizopus stolonifer</name>
    <name type="common">Rhizopus nigricans</name>
    <dbReference type="NCBI Taxonomy" id="4846"/>
    <lineage>
        <taxon>Eukaryota</taxon>
        <taxon>Fungi</taxon>
        <taxon>Fungi incertae sedis</taxon>
        <taxon>Mucoromycota</taxon>
        <taxon>Mucoromycotina</taxon>
        <taxon>Mucoromycetes</taxon>
        <taxon>Mucorales</taxon>
        <taxon>Mucorineae</taxon>
        <taxon>Rhizopodaceae</taxon>
        <taxon>Rhizopus</taxon>
    </lineage>
</organism>
<dbReference type="GO" id="GO:0005524">
    <property type="term" value="F:ATP binding"/>
    <property type="evidence" value="ECO:0007669"/>
    <property type="project" value="UniProtKB-UniRule"/>
</dbReference>
<dbReference type="InterPro" id="IPR011009">
    <property type="entry name" value="Kinase-like_dom_sf"/>
</dbReference>
<evidence type="ECO:0000256" key="1">
    <source>
        <dbReference type="ARBA" id="ARBA00022741"/>
    </source>
</evidence>
<dbReference type="SUPFAM" id="SSF56112">
    <property type="entry name" value="Protein kinase-like (PK-like)"/>
    <property type="match status" value="1"/>
</dbReference>
<dbReference type="PROSITE" id="PS50011">
    <property type="entry name" value="PROTEIN_KINASE_DOM"/>
    <property type="match status" value="1"/>
</dbReference>